<evidence type="ECO:0000256" key="1">
    <source>
        <dbReference type="ARBA" id="ARBA00008760"/>
    </source>
</evidence>
<dbReference type="AlphaFoldDB" id="A0A8T0W1F2"/>
<feature type="region of interest" description="Disordered" evidence="4">
    <location>
        <begin position="1"/>
        <end position="168"/>
    </location>
</feature>
<evidence type="ECO:0000256" key="3">
    <source>
        <dbReference type="ARBA" id="ARBA00023274"/>
    </source>
</evidence>
<dbReference type="PANTHER" id="PTHR13528">
    <property type="entry name" value="39S RIBOSOMAL PROTEIN L28, MITOCHONDRIAL"/>
    <property type="match status" value="1"/>
</dbReference>
<protein>
    <submittedName>
        <fullName evidence="5">Uncharacterized protein</fullName>
    </submittedName>
</protein>
<name>A0A8T0W1F2_PANVG</name>
<accession>A0A8T0W1F2</accession>
<dbReference type="GO" id="GO:0003735">
    <property type="term" value="F:structural constituent of ribosome"/>
    <property type="evidence" value="ECO:0007669"/>
    <property type="project" value="InterPro"/>
</dbReference>
<organism evidence="5 6">
    <name type="scientific">Panicum virgatum</name>
    <name type="common">Blackwell switchgrass</name>
    <dbReference type="NCBI Taxonomy" id="38727"/>
    <lineage>
        <taxon>Eukaryota</taxon>
        <taxon>Viridiplantae</taxon>
        <taxon>Streptophyta</taxon>
        <taxon>Embryophyta</taxon>
        <taxon>Tracheophyta</taxon>
        <taxon>Spermatophyta</taxon>
        <taxon>Magnoliopsida</taxon>
        <taxon>Liliopsida</taxon>
        <taxon>Poales</taxon>
        <taxon>Poaceae</taxon>
        <taxon>PACMAD clade</taxon>
        <taxon>Panicoideae</taxon>
        <taxon>Panicodae</taxon>
        <taxon>Paniceae</taxon>
        <taxon>Panicinae</taxon>
        <taxon>Panicum</taxon>
        <taxon>Panicum sect. Hiantes</taxon>
    </lineage>
</organism>
<reference evidence="5" key="1">
    <citation type="submission" date="2020-05" db="EMBL/GenBank/DDBJ databases">
        <title>WGS assembly of Panicum virgatum.</title>
        <authorList>
            <person name="Lovell J.T."/>
            <person name="Jenkins J."/>
            <person name="Shu S."/>
            <person name="Juenger T.E."/>
            <person name="Schmutz J."/>
        </authorList>
    </citation>
    <scope>NUCLEOTIDE SEQUENCE</scope>
    <source>
        <strain evidence="5">AP13</strain>
    </source>
</reference>
<sequence>MPLARPPLSTPAAPPPAHAARPPLSTPAPPPALLSPPRRRRPPSSLHPGAAAPCARGIPSASTASHRRGGPIPAAARPSTAPPPPSSTPIPSAAAPPARRPARPPPSTPMPPGPPSIPCPTQLPRPGPRTSCCARRSGAPPSRAAASRGAAAPPSRGDPTPSTPRRRHSCSRLQFVNLQYKKLWWEAGRRFVKLRSTKALKTIEKHGLDAVARKAGSDLNKSLVLGRIKEITNHQQEQGCKYMLNQVREIGKKRAGKLAPTRDNGTIGTIQFSSSKTCQQGC</sequence>
<dbReference type="PANTHER" id="PTHR13528:SF2">
    <property type="entry name" value="LARGE RIBOSOMAL SUBUNIT PROTEIN BL28M"/>
    <property type="match status" value="1"/>
</dbReference>
<keyword evidence="6" id="KW-1185">Reference proteome</keyword>
<dbReference type="InterPro" id="IPR034704">
    <property type="entry name" value="Ribosomal_bL28/bL31-like_sf"/>
</dbReference>
<dbReference type="Gene3D" id="2.30.170.40">
    <property type="entry name" value="Ribosomal protein L28/L24"/>
    <property type="match status" value="1"/>
</dbReference>
<feature type="compositionally biased region" description="Pro residues" evidence="4">
    <location>
        <begin position="24"/>
        <end position="34"/>
    </location>
</feature>
<feature type="compositionally biased region" description="Pro residues" evidence="4">
    <location>
        <begin position="103"/>
        <end position="127"/>
    </location>
</feature>
<dbReference type="SUPFAM" id="SSF143800">
    <property type="entry name" value="L28p-like"/>
    <property type="match status" value="1"/>
</dbReference>
<comment type="similarity">
    <text evidence="1">Belongs to the bacterial ribosomal protein bL28 family.</text>
</comment>
<dbReference type="InterPro" id="IPR037147">
    <property type="entry name" value="Ribosomal_bL28_sf"/>
</dbReference>
<keyword evidence="3" id="KW-0687">Ribonucleoprotein</keyword>
<evidence type="ECO:0000256" key="2">
    <source>
        <dbReference type="ARBA" id="ARBA00022980"/>
    </source>
</evidence>
<dbReference type="EMBL" id="CM029039">
    <property type="protein sequence ID" value="KAG2639756.1"/>
    <property type="molecule type" value="Genomic_DNA"/>
</dbReference>
<dbReference type="Pfam" id="PF00830">
    <property type="entry name" value="Ribosomal_L28"/>
    <property type="match status" value="1"/>
</dbReference>
<dbReference type="InterPro" id="IPR026569">
    <property type="entry name" value="Ribosomal_bL28"/>
</dbReference>
<feature type="compositionally biased region" description="Low complexity" evidence="4">
    <location>
        <begin position="134"/>
        <end position="157"/>
    </location>
</feature>
<proteinExistence type="inferred from homology"/>
<evidence type="ECO:0000313" key="5">
    <source>
        <dbReference type="EMBL" id="KAG2639756.1"/>
    </source>
</evidence>
<keyword evidence="2" id="KW-0689">Ribosomal protein</keyword>
<feature type="compositionally biased region" description="Pro residues" evidence="4">
    <location>
        <begin position="1"/>
        <end position="17"/>
    </location>
</feature>
<dbReference type="Proteomes" id="UP000823388">
    <property type="component" value="Chromosome 2K"/>
</dbReference>
<gene>
    <name evidence="5" type="ORF">PVAP13_2KG043316</name>
</gene>
<evidence type="ECO:0000256" key="4">
    <source>
        <dbReference type="SAM" id="MobiDB-lite"/>
    </source>
</evidence>
<dbReference type="GO" id="GO:0005840">
    <property type="term" value="C:ribosome"/>
    <property type="evidence" value="ECO:0007669"/>
    <property type="project" value="UniProtKB-KW"/>
</dbReference>
<evidence type="ECO:0000313" key="6">
    <source>
        <dbReference type="Proteomes" id="UP000823388"/>
    </source>
</evidence>
<dbReference type="GO" id="GO:1990904">
    <property type="term" value="C:ribonucleoprotein complex"/>
    <property type="evidence" value="ECO:0007669"/>
    <property type="project" value="UniProtKB-KW"/>
</dbReference>
<comment type="caution">
    <text evidence="5">The sequence shown here is derived from an EMBL/GenBank/DDBJ whole genome shotgun (WGS) entry which is preliminary data.</text>
</comment>